<dbReference type="PANTHER" id="PTHR30203">
    <property type="entry name" value="OUTER MEMBRANE CATION EFFLUX PROTEIN"/>
    <property type="match status" value="1"/>
</dbReference>
<keyword evidence="2" id="KW-0812">Transmembrane</keyword>
<dbReference type="InterPro" id="IPR010131">
    <property type="entry name" value="MdtP/NodT-like"/>
</dbReference>
<dbReference type="PROSITE" id="PS51257">
    <property type="entry name" value="PROKAR_LIPOPROTEIN"/>
    <property type="match status" value="1"/>
</dbReference>
<keyword evidence="2" id="KW-0472">Membrane</keyword>
<dbReference type="SUPFAM" id="SSF56954">
    <property type="entry name" value="Outer membrane efflux proteins (OEP)"/>
    <property type="match status" value="1"/>
</dbReference>
<accession>A0A451BIU2</accession>
<dbReference type="EMBL" id="CAADHB010000009">
    <property type="protein sequence ID" value="VFK78197.1"/>
    <property type="molecule type" value="Genomic_DNA"/>
</dbReference>
<feature type="compositionally biased region" description="Basic and acidic residues" evidence="1">
    <location>
        <begin position="520"/>
        <end position="532"/>
    </location>
</feature>
<dbReference type="GO" id="GO:0015562">
    <property type="term" value="F:efflux transmembrane transporter activity"/>
    <property type="evidence" value="ECO:0007669"/>
    <property type="project" value="InterPro"/>
</dbReference>
<dbReference type="Gene3D" id="1.20.1600.10">
    <property type="entry name" value="Outer membrane efflux proteins (OEP)"/>
    <property type="match status" value="1"/>
</dbReference>
<gene>
    <name evidence="3" type="ORF">BECKSD772D_GA0070982_10099</name>
</gene>
<evidence type="ECO:0000256" key="1">
    <source>
        <dbReference type="SAM" id="MobiDB-lite"/>
    </source>
</evidence>
<keyword evidence="2" id="KW-1133">Transmembrane helix</keyword>
<reference evidence="3" key="1">
    <citation type="submission" date="2019-02" db="EMBL/GenBank/DDBJ databases">
        <authorList>
            <person name="Gruber-Vodicka R. H."/>
            <person name="Seah K. B. B."/>
        </authorList>
    </citation>
    <scope>NUCLEOTIDE SEQUENCE</scope>
    <source>
        <strain evidence="3">BECK_S127</strain>
    </source>
</reference>
<evidence type="ECO:0000313" key="3">
    <source>
        <dbReference type="EMBL" id="VFK78197.1"/>
    </source>
</evidence>
<dbReference type="PANTHER" id="PTHR30203:SF29">
    <property type="entry name" value="PROTEIN CYAE"/>
    <property type="match status" value="1"/>
</dbReference>
<evidence type="ECO:0000256" key="2">
    <source>
        <dbReference type="SAM" id="Phobius"/>
    </source>
</evidence>
<dbReference type="AlphaFoldDB" id="A0A451BIU2"/>
<organism evidence="3">
    <name type="scientific">Candidatus Kentrum sp. SD</name>
    <dbReference type="NCBI Taxonomy" id="2126332"/>
    <lineage>
        <taxon>Bacteria</taxon>
        <taxon>Pseudomonadati</taxon>
        <taxon>Pseudomonadota</taxon>
        <taxon>Gammaproteobacteria</taxon>
        <taxon>Candidatus Kentrum</taxon>
    </lineage>
</organism>
<protein>
    <submittedName>
        <fullName evidence="3">Outer membrane protein TolC</fullName>
    </submittedName>
</protein>
<name>A0A451BIU2_9GAMM</name>
<feature type="transmembrane region" description="Helical" evidence="2">
    <location>
        <begin position="14"/>
        <end position="34"/>
    </location>
</feature>
<feature type="region of interest" description="Disordered" evidence="1">
    <location>
        <begin position="516"/>
        <end position="537"/>
    </location>
</feature>
<sequence>MIDPMTRRGRLRRLVHLIMPIPFVALLVACTMTPERLIPQNLGKQIRDEMKALFAEETEPLPAVLTLSEATARALKYNLDHRLKRAEERLALDRLGIDRFDFLPKSRSKIEHRVRSKPDVIVQNSNDTNNANDSHYYYSEKQTTSSDLVTSWNILDFGISYYTAKQNTDRALIAEEHRRRTIHKLIGDVRSAYWRLAARQALEDPIRDILELAQGELTNIDIRLREKLKPLEANRYKKMLLESIRKLESINRELSTAHITLAALINAKPGIEIRVAAPESGFLQPPEWNTAIDQMEELAFRYNPDIRRGFYNARIAVRETHKEIVRTLPGIELTGAYRYDSNDRLRNNDWYEWSTRLTWGIFNILSAPERIEYAELGVEAAEMERVALQMAVLAQVHVADRQFWDARKQFELADSLFQVNHRIAELVEKGLLGNQSINDFVYEQTDAIASQLRRYYTYAELEAAHGRIHATLGLDIALRETGDLNLEEMDLREITVMVDDALSTWKRGDLLAQRALARHGKQEEKGEEDKGGETMPAEDAYFMSVTRALARHGKQGDKGEENKGGETIIPTEDAYFISATGMDMDAKIVKMSLTRTYALGDDRVVGSDDSADWSNWKGYRMSTSVSN</sequence>
<proteinExistence type="predicted"/>